<dbReference type="PROSITE" id="PS50928">
    <property type="entry name" value="ABC_TM1"/>
    <property type="match status" value="1"/>
</dbReference>
<dbReference type="InterPro" id="IPR010065">
    <property type="entry name" value="AA_ABC_transptr_permease_3TM"/>
</dbReference>
<evidence type="ECO:0000256" key="5">
    <source>
        <dbReference type="ARBA" id="ARBA00022692"/>
    </source>
</evidence>
<evidence type="ECO:0000256" key="6">
    <source>
        <dbReference type="ARBA" id="ARBA00022970"/>
    </source>
</evidence>
<evidence type="ECO:0000256" key="7">
    <source>
        <dbReference type="ARBA" id="ARBA00022989"/>
    </source>
</evidence>
<organism evidence="11 12">
    <name type="scientific">Desulfovibrio ferrophilus</name>
    <dbReference type="NCBI Taxonomy" id="241368"/>
    <lineage>
        <taxon>Bacteria</taxon>
        <taxon>Pseudomonadati</taxon>
        <taxon>Thermodesulfobacteriota</taxon>
        <taxon>Desulfovibrionia</taxon>
        <taxon>Desulfovibrionales</taxon>
        <taxon>Desulfovibrionaceae</taxon>
        <taxon>Desulfovibrio</taxon>
    </lineage>
</organism>
<keyword evidence="7 9" id="KW-1133">Transmembrane helix</keyword>
<keyword evidence="8 9" id="KW-0472">Membrane</keyword>
<evidence type="ECO:0000256" key="1">
    <source>
        <dbReference type="ARBA" id="ARBA00004429"/>
    </source>
</evidence>
<evidence type="ECO:0000259" key="10">
    <source>
        <dbReference type="PROSITE" id="PS50928"/>
    </source>
</evidence>
<dbReference type="SUPFAM" id="SSF161098">
    <property type="entry name" value="MetI-like"/>
    <property type="match status" value="1"/>
</dbReference>
<feature type="transmembrane region" description="Helical" evidence="9">
    <location>
        <begin position="57"/>
        <end position="78"/>
    </location>
</feature>
<name>A0A2Z6B266_9BACT</name>
<dbReference type="InterPro" id="IPR000515">
    <property type="entry name" value="MetI-like"/>
</dbReference>
<feature type="transmembrane region" description="Helical" evidence="9">
    <location>
        <begin position="20"/>
        <end position="45"/>
    </location>
</feature>
<keyword evidence="3 9" id="KW-0813">Transport</keyword>
<dbReference type="Pfam" id="PF00528">
    <property type="entry name" value="BPD_transp_1"/>
    <property type="match status" value="1"/>
</dbReference>
<dbReference type="RefSeq" id="WP_126380627.1">
    <property type="nucleotide sequence ID" value="NZ_AP017378.1"/>
</dbReference>
<evidence type="ECO:0000256" key="4">
    <source>
        <dbReference type="ARBA" id="ARBA00022475"/>
    </source>
</evidence>
<keyword evidence="5 9" id="KW-0812">Transmembrane</keyword>
<accession>A0A2Z6B266</accession>
<reference evidence="11 12" key="1">
    <citation type="journal article" date="2018" name="Sci. Adv.">
        <title>Multi-heme cytochromes provide a pathway for survival in energy-limited environments.</title>
        <authorList>
            <person name="Deng X."/>
            <person name="Dohmae N."/>
            <person name="Nealson K.H."/>
            <person name="Hashimoto K."/>
            <person name="Okamoto A."/>
        </authorList>
    </citation>
    <scope>NUCLEOTIDE SEQUENCE [LARGE SCALE GENOMIC DNA]</scope>
    <source>
        <strain evidence="11 12">IS5</strain>
    </source>
</reference>
<dbReference type="Proteomes" id="UP000269883">
    <property type="component" value="Chromosome"/>
</dbReference>
<keyword evidence="12" id="KW-1185">Reference proteome</keyword>
<dbReference type="GO" id="GO:0022857">
    <property type="term" value="F:transmembrane transporter activity"/>
    <property type="evidence" value="ECO:0007669"/>
    <property type="project" value="InterPro"/>
</dbReference>
<feature type="domain" description="ABC transmembrane type-1" evidence="10">
    <location>
        <begin position="21"/>
        <end position="209"/>
    </location>
</feature>
<dbReference type="CDD" id="cd06261">
    <property type="entry name" value="TM_PBP2"/>
    <property type="match status" value="1"/>
</dbReference>
<dbReference type="Gene3D" id="1.10.3720.10">
    <property type="entry name" value="MetI-like"/>
    <property type="match status" value="1"/>
</dbReference>
<evidence type="ECO:0000256" key="2">
    <source>
        <dbReference type="ARBA" id="ARBA00010072"/>
    </source>
</evidence>
<evidence type="ECO:0000313" key="12">
    <source>
        <dbReference type="Proteomes" id="UP000269883"/>
    </source>
</evidence>
<dbReference type="PANTHER" id="PTHR30614:SF0">
    <property type="entry name" value="L-CYSTINE TRANSPORT SYSTEM PERMEASE PROTEIN TCYL"/>
    <property type="match status" value="1"/>
</dbReference>
<evidence type="ECO:0000256" key="9">
    <source>
        <dbReference type="RuleBase" id="RU363032"/>
    </source>
</evidence>
<dbReference type="OrthoDB" id="3181282at2"/>
<dbReference type="AlphaFoldDB" id="A0A2Z6B266"/>
<comment type="subcellular location">
    <subcellularLocation>
        <location evidence="1">Cell inner membrane</location>
        <topology evidence="1">Multi-pass membrane protein</topology>
    </subcellularLocation>
    <subcellularLocation>
        <location evidence="9">Cell membrane</location>
        <topology evidence="9">Multi-pass membrane protein</topology>
    </subcellularLocation>
</comment>
<dbReference type="InterPro" id="IPR043429">
    <property type="entry name" value="ArtM/GltK/GlnP/TcyL/YhdX-like"/>
</dbReference>
<dbReference type="KEGG" id="dfl:DFE_2868"/>
<proteinExistence type="inferred from homology"/>
<dbReference type="InterPro" id="IPR035906">
    <property type="entry name" value="MetI-like_sf"/>
</dbReference>
<sequence>MHFEKALNATIEALPYMLGGVGWTAIILIGALLVGFVLGVPLACCQVYGRPALSRAVGLYVWLFRGVPILVQLFLFYFGLLPLVGIDSALAAGVIVLGFTSASYQSQIVRGSIQSLSAGQLKAARALGMSDFTAIKSIILPQALRLSIPGWSNEFSILLKDSALLMVISVPEIMARTRSVAGRTHEPVAMALFAAILYFILTYVGIQILRWIERKVRIKGYSQEGSM</sequence>
<evidence type="ECO:0000313" key="11">
    <source>
        <dbReference type="EMBL" id="BBD09594.1"/>
    </source>
</evidence>
<dbReference type="PANTHER" id="PTHR30614">
    <property type="entry name" value="MEMBRANE COMPONENT OF AMINO ACID ABC TRANSPORTER"/>
    <property type="match status" value="1"/>
</dbReference>
<evidence type="ECO:0000256" key="3">
    <source>
        <dbReference type="ARBA" id="ARBA00022448"/>
    </source>
</evidence>
<keyword evidence="6" id="KW-0029">Amino-acid transport</keyword>
<dbReference type="EMBL" id="AP017378">
    <property type="protein sequence ID" value="BBD09594.1"/>
    <property type="molecule type" value="Genomic_DNA"/>
</dbReference>
<dbReference type="GO" id="GO:0006865">
    <property type="term" value="P:amino acid transport"/>
    <property type="evidence" value="ECO:0007669"/>
    <property type="project" value="UniProtKB-KW"/>
</dbReference>
<dbReference type="NCBIfam" id="TIGR01726">
    <property type="entry name" value="HEQRo_perm_3TM"/>
    <property type="match status" value="1"/>
</dbReference>
<comment type="similarity">
    <text evidence="2">Belongs to the binding-protein-dependent transport system permease family. HisMQ subfamily.</text>
</comment>
<feature type="transmembrane region" description="Helical" evidence="9">
    <location>
        <begin position="187"/>
        <end position="209"/>
    </location>
</feature>
<keyword evidence="4" id="KW-1003">Cell membrane</keyword>
<protein>
    <submittedName>
        <fullName evidence="11">Amino acid ABC transporter permease</fullName>
    </submittedName>
</protein>
<evidence type="ECO:0000256" key="8">
    <source>
        <dbReference type="ARBA" id="ARBA00023136"/>
    </source>
</evidence>
<dbReference type="GO" id="GO:0043190">
    <property type="term" value="C:ATP-binding cassette (ABC) transporter complex"/>
    <property type="evidence" value="ECO:0007669"/>
    <property type="project" value="InterPro"/>
</dbReference>
<gene>
    <name evidence="11" type="ORF">DFE_2868</name>
</gene>